<dbReference type="AlphaFoldDB" id="A0A8S4QHS1"/>
<dbReference type="OrthoDB" id="7362285at2759"/>
<evidence type="ECO:0000313" key="1">
    <source>
        <dbReference type="EMBL" id="CAH2208441.1"/>
    </source>
</evidence>
<organism evidence="1 2">
    <name type="scientific">Pararge aegeria aegeria</name>
    <dbReference type="NCBI Taxonomy" id="348720"/>
    <lineage>
        <taxon>Eukaryota</taxon>
        <taxon>Metazoa</taxon>
        <taxon>Ecdysozoa</taxon>
        <taxon>Arthropoda</taxon>
        <taxon>Hexapoda</taxon>
        <taxon>Insecta</taxon>
        <taxon>Pterygota</taxon>
        <taxon>Neoptera</taxon>
        <taxon>Endopterygota</taxon>
        <taxon>Lepidoptera</taxon>
        <taxon>Glossata</taxon>
        <taxon>Ditrysia</taxon>
        <taxon>Papilionoidea</taxon>
        <taxon>Nymphalidae</taxon>
        <taxon>Satyrinae</taxon>
        <taxon>Satyrini</taxon>
        <taxon>Parargina</taxon>
        <taxon>Pararge</taxon>
    </lineage>
</organism>
<sequence length="151" mass="17313">MVTGCRRALTPIPMSAMAIGTLLFQQKSSSSLHYPPITGTLAGTALLPQREFRPLRWPTEDQWTHTTFKNIVESSQTYRFPHNVSVQLSKIRMKKAKRHDAYKFDIPNSKLSVFMDENMWPEGIAFRRYLFFKHKGKHAPQTAETAATVCN</sequence>
<evidence type="ECO:0000313" key="2">
    <source>
        <dbReference type="Proteomes" id="UP000838756"/>
    </source>
</evidence>
<comment type="caution">
    <text evidence="1">The sequence shown here is derived from an EMBL/GenBank/DDBJ whole genome shotgun (WGS) entry which is preliminary data.</text>
</comment>
<dbReference type="Proteomes" id="UP000838756">
    <property type="component" value="Unassembled WGS sequence"/>
</dbReference>
<dbReference type="EMBL" id="CAKXAJ010003565">
    <property type="protein sequence ID" value="CAH2208441.1"/>
    <property type="molecule type" value="Genomic_DNA"/>
</dbReference>
<accession>A0A8S4QHS1</accession>
<proteinExistence type="predicted"/>
<keyword evidence="2" id="KW-1185">Reference proteome</keyword>
<protein>
    <submittedName>
        <fullName evidence="1">Jg25736 protein</fullName>
    </submittedName>
</protein>
<gene>
    <name evidence="1" type="primary">jg25736</name>
    <name evidence="1" type="ORF">PAEG_LOCUS1057</name>
</gene>
<name>A0A8S4QHS1_9NEOP</name>
<reference evidence="1" key="1">
    <citation type="submission" date="2022-03" db="EMBL/GenBank/DDBJ databases">
        <authorList>
            <person name="Lindestad O."/>
        </authorList>
    </citation>
    <scope>NUCLEOTIDE SEQUENCE</scope>
</reference>